<dbReference type="SMART" id="SM01388">
    <property type="entry name" value="Mob1_phocein"/>
    <property type="match status" value="1"/>
</dbReference>
<dbReference type="EMBL" id="GG682003">
    <property type="protein sequence ID" value="EER03987.1"/>
    <property type="molecule type" value="Genomic_DNA"/>
</dbReference>
<keyword evidence="3" id="KW-1185">Reference proteome</keyword>
<gene>
    <name evidence="2" type="ORF">Pmar_PMAR024855</name>
</gene>
<dbReference type="Gene3D" id="1.20.140.30">
    <property type="entry name" value="MOB kinase activator"/>
    <property type="match status" value="1"/>
</dbReference>
<dbReference type="InParanoid" id="C5LH16"/>
<feature type="compositionally biased region" description="Basic and acidic residues" evidence="1">
    <location>
        <begin position="230"/>
        <end position="248"/>
    </location>
</feature>
<proteinExistence type="predicted"/>
<dbReference type="Proteomes" id="UP000007800">
    <property type="component" value="Unassembled WGS sequence"/>
</dbReference>
<evidence type="ECO:0000313" key="3">
    <source>
        <dbReference type="Proteomes" id="UP000007800"/>
    </source>
</evidence>
<organism evidence="3">
    <name type="scientific">Perkinsus marinus (strain ATCC 50983 / TXsc)</name>
    <dbReference type="NCBI Taxonomy" id="423536"/>
    <lineage>
        <taxon>Eukaryota</taxon>
        <taxon>Sar</taxon>
        <taxon>Alveolata</taxon>
        <taxon>Perkinsozoa</taxon>
        <taxon>Perkinsea</taxon>
        <taxon>Perkinsida</taxon>
        <taxon>Perkinsidae</taxon>
        <taxon>Perkinsus</taxon>
    </lineage>
</organism>
<protein>
    <submittedName>
        <fullName evidence="2">Uncharacterized protein</fullName>
    </submittedName>
</protein>
<dbReference type="InterPro" id="IPR036703">
    <property type="entry name" value="MOB_kinase_act_sf"/>
</dbReference>
<reference evidence="2 3" key="1">
    <citation type="submission" date="2008-07" db="EMBL/GenBank/DDBJ databases">
        <authorList>
            <person name="El-Sayed N."/>
            <person name="Caler E."/>
            <person name="Inman J."/>
            <person name="Amedeo P."/>
            <person name="Hass B."/>
            <person name="Wortman J."/>
        </authorList>
    </citation>
    <scope>NUCLEOTIDE SEQUENCE [LARGE SCALE GENOMIC DNA]</scope>
    <source>
        <strain evidence="3">ATCC 50983 / TXsc</strain>
    </source>
</reference>
<feature type="region of interest" description="Disordered" evidence="1">
    <location>
        <begin position="218"/>
        <end position="267"/>
    </location>
</feature>
<evidence type="ECO:0000313" key="2">
    <source>
        <dbReference type="EMBL" id="EER03987.1"/>
    </source>
</evidence>
<accession>C5LH16</accession>
<dbReference type="RefSeq" id="XP_002772171.1">
    <property type="nucleotide sequence ID" value="XM_002772125.1"/>
</dbReference>
<sequence length="267" mass="29330">MATETSQGQPIVLPGQKRCDFLHAGEPDLVLVSEERPLAVAEYLKGRIRAFRSVGGEPLREVMCEGLLLVRDPTLPALTDLCRVPSGVSLSLWCIENIREFMVEFNRVIAEVQYECNEDTCPRMSATDEWHFLCAAHRKPMDCCAIDYMVHTVDGSTNLILSSKNFPERTKVPQSSLKVIVVEVYCWGEVPNSVALTRTGSPVESNLYLVPDAAIGLSPASPPSSPSSEGESRADPIGPIDREEAIGREEEEASDAETVIRDDDPAK</sequence>
<evidence type="ECO:0000256" key="1">
    <source>
        <dbReference type="SAM" id="MobiDB-lite"/>
    </source>
</evidence>
<dbReference type="GeneID" id="9044896"/>
<dbReference type="InterPro" id="IPR005301">
    <property type="entry name" value="MOB_kinase_act_fam"/>
</dbReference>
<feature type="compositionally biased region" description="Basic and acidic residues" evidence="1">
    <location>
        <begin position="258"/>
        <end position="267"/>
    </location>
</feature>
<dbReference type="AlphaFoldDB" id="C5LH16"/>
<dbReference type="Pfam" id="PF03637">
    <property type="entry name" value="Mob1_phocein"/>
    <property type="match status" value="1"/>
</dbReference>
<name>C5LH16_PERM5</name>
<dbReference type="PANTHER" id="PTHR22599">
    <property type="entry name" value="MPS ONE BINDER KINASE ACTIVATOR-LIKE MOB"/>
    <property type="match status" value="1"/>
</dbReference>
<dbReference type="SUPFAM" id="SSF101152">
    <property type="entry name" value="Mob1/phocein"/>
    <property type="match status" value="1"/>
</dbReference>
<dbReference type="OrthoDB" id="184876at2759"/>